<protein>
    <submittedName>
        <fullName evidence="1">Uncharacterized protein</fullName>
    </submittedName>
</protein>
<organism evidence="1 2">
    <name type="scientific">Segatella copri</name>
    <dbReference type="NCBI Taxonomy" id="165179"/>
    <lineage>
        <taxon>Bacteria</taxon>
        <taxon>Pseudomonadati</taxon>
        <taxon>Bacteroidota</taxon>
        <taxon>Bacteroidia</taxon>
        <taxon>Bacteroidales</taxon>
        <taxon>Prevotellaceae</taxon>
        <taxon>Segatella</taxon>
    </lineage>
</organism>
<dbReference type="EMBL" id="VZBQ01000098">
    <property type="protein sequence ID" value="MQN89877.1"/>
    <property type="molecule type" value="Genomic_DNA"/>
</dbReference>
<proteinExistence type="predicted"/>
<dbReference type="RefSeq" id="WP_153113803.1">
    <property type="nucleotide sequence ID" value="NZ_DAWEAY010000072.1"/>
</dbReference>
<comment type="caution">
    <text evidence="1">The sequence shown here is derived from an EMBL/GenBank/DDBJ whole genome shotgun (WGS) entry which is preliminary data.</text>
</comment>
<evidence type="ECO:0000313" key="2">
    <source>
        <dbReference type="Proteomes" id="UP000420635"/>
    </source>
</evidence>
<evidence type="ECO:0000313" key="1">
    <source>
        <dbReference type="EMBL" id="MQN89877.1"/>
    </source>
</evidence>
<dbReference type="AlphaFoldDB" id="A0A646HMN0"/>
<name>A0A646HMN0_9BACT</name>
<dbReference type="Proteomes" id="UP000420635">
    <property type="component" value="Unassembled WGS sequence"/>
</dbReference>
<reference evidence="2" key="1">
    <citation type="submission" date="2019-09" db="EMBL/GenBank/DDBJ databases">
        <title>Distinct polysaccharide growth profiles of human intestinal Prevotella copri isolates.</title>
        <authorList>
            <person name="Fehlner-Peach H."/>
            <person name="Magnabosco C."/>
            <person name="Raghavan V."/>
            <person name="Scher J.U."/>
            <person name="Tett A."/>
            <person name="Cox L.M."/>
            <person name="Gottsegen C."/>
            <person name="Watters A."/>
            <person name="Wiltshire- Gordon J.D."/>
            <person name="Segata N."/>
            <person name="Bonneau R."/>
            <person name="Littman D.R."/>
        </authorList>
    </citation>
    <scope>NUCLEOTIDE SEQUENCE [LARGE SCALE GENOMIC DNA]</scope>
    <source>
        <strain evidence="2">iP54</strain>
    </source>
</reference>
<gene>
    <name evidence="1" type="ORF">F7D59_08450</name>
</gene>
<sequence>MDSVTSFIYGMSMMFFSMMAFLFWRKGKEMLFRMIMWLMIVVDLQLVKDMVFFLIYGFDNEHVWYLTSSLDMMIIPFYSFVLMDLVKPGWFRWLKALMLELPFLLLPVFYIFTHNIIWFYVLSVWGAIYGC</sequence>
<accession>A0A646HMN0</accession>